<reference evidence="5 6" key="1">
    <citation type="submission" date="2021-03" db="EMBL/GenBank/DDBJ databases">
        <authorList>
            <person name="So Y."/>
        </authorList>
    </citation>
    <scope>NUCLEOTIDE SEQUENCE [LARGE SCALE GENOMIC DNA]</scope>
    <source>
        <strain evidence="5 6">PWR1</strain>
    </source>
</reference>
<dbReference type="InterPro" id="IPR043128">
    <property type="entry name" value="Rev_trsase/Diguanyl_cyclase"/>
</dbReference>
<sequence>MSSAFLNATTDDRSGLGVLVVDDEPVVLEQIGKALRRRGHEVSLAPSAESAARIIAERGNLGVVVSDIRMPGEDGLALARRINATDSRMRPEVVLITGHASVDDAAEAVRIGASDFIRKPLRSGEIASAVEAAMERVLARRRSFEAESDRLARIAEAEEEARRQRGEDPLTCIANRAALIERLLTPRRDPCGLVLIDLDRFRRVNEAFGPRAADALLIETARRIQQAAGRGALTARFGDDEFAVLVEGEAAMTLPALAARLHGAVAQQLGGGDVRIFLTASVGHAASPVGDGAACLRGAEAAIRNARTRGGDRVASSEEARADGSLRRIELAGALRTALRGNDEVGLAYQPILRCSDGQLLGFEALVRFSDPAVGRCDPDELVPVAEHYGLMDALGRRILRDALASIAAWRQEGLPFGRVAVNVSPTQLRAPDFAVDLCRMVSAAGLPASALCLEITETEALSEQALPTLTALREAGFGLAIDDFGVGHSSLARLRDLPATLVKLDRRFIERLPGTERDRAFFRGMIQLTAALGLTTVAEGVETPAQLQALREAGCDACQGYLLGAPMPSGDVGGFLRRGVPQA</sequence>
<feature type="domain" description="EAL" evidence="3">
    <location>
        <begin position="328"/>
        <end position="581"/>
    </location>
</feature>
<dbReference type="Gene3D" id="3.20.20.450">
    <property type="entry name" value="EAL domain"/>
    <property type="match status" value="1"/>
</dbReference>
<dbReference type="SUPFAM" id="SSF141868">
    <property type="entry name" value="EAL domain-like"/>
    <property type="match status" value="1"/>
</dbReference>
<proteinExistence type="predicted"/>
<dbReference type="PROSITE" id="PS50883">
    <property type="entry name" value="EAL"/>
    <property type="match status" value="1"/>
</dbReference>
<keyword evidence="6" id="KW-1185">Reference proteome</keyword>
<evidence type="ECO:0000313" key="5">
    <source>
        <dbReference type="EMBL" id="MBP0465220.1"/>
    </source>
</evidence>
<dbReference type="CDD" id="cd01949">
    <property type="entry name" value="GGDEF"/>
    <property type="match status" value="1"/>
</dbReference>
<dbReference type="PROSITE" id="PS50887">
    <property type="entry name" value="GGDEF"/>
    <property type="match status" value="1"/>
</dbReference>
<dbReference type="SUPFAM" id="SSF52172">
    <property type="entry name" value="CheY-like"/>
    <property type="match status" value="1"/>
</dbReference>
<name>A0ABS4AV28_9PROT</name>
<dbReference type="Gene3D" id="3.30.70.270">
    <property type="match status" value="1"/>
</dbReference>
<evidence type="ECO:0000259" key="2">
    <source>
        <dbReference type="PROSITE" id="PS50110"/>
    </source>
</evidence>
<dbReference type="PANTHER" id="PTHR33121:SF79">
    <property type="entry name" value="CYCLIC DI-GMP PHOSPHODIESTERASE PDED-RELATED"/>
    <property type="match status" value="1"/>
</dbReference>
<organism evidence="5 6">
    <name type="scientific">Roseomonas nitratireducens</name>
    <dbReference type="NCBI Taxonomy" id="2820810"/>
    <lineage>
        <taxon>Bacteria</taxon>
        <taxon>Pseudomonadati</taxon>
        <taxon>Pseudomonadota</taxon>
        <taxon>Alphaproteobacteria</taxon>
        <taxon>Acetobacterales</taxon>
        <taxon>Roseomonadaceae</taxon>
        <taxon>Roseomonas</taxon>
    </lineage>
</organism>
<evidence type="ECO:0000259" key="3">
    <source>
        <dbReference type="PROSITE" id="PS50883"/>
    </source>
</evidence>
<dbReference type="InterPro" id="IPR029787">
    <property type="entry name" value="Nucleotide_cyclase"/>
</dbReference>
<dbReference type="SMART" id="SM00448">
    <property type="entry name" value="REC"/>
    <property type="match status" value="1"/>
</dbReference>
<dbReference type="EMBL" id="JAGIYZ010000014">
    <property type="protein sequence ID" value="MBP0465220.1"/>
    <property type="molecule type" value="Genomic_DNA"/>
</dbReference>
<feature type="domain" description="GGDEF" evidence="4">
    <location>
        <begin position="189"/>
        <end position="319"/>
    </location>
</feature>
<comment type="caution">
    <text evidence="5">The sequence shown here is derived from an EMBL/GenBank/DDBJ whole genome shotgun (WGS) entry which is preliminary data.</text>
</comment>
<dbReference type="InterPro" id="IPR001633">
    <property type="entry name" value="EAL_dom"/>
</dbReference>
<gene>
    <name evidence="5" type="ORF">J5Y09_14945</name>
</gene>
<dbReference type="NCBIfam" id="TIGR00254">
    <property type="entry name" value="GGDEF"/>
    <property type="match status" value="1"/>
</dbReference>
<protein>
    <submittedName>
        <fullName evidence="5">EAL domain-containing protein</fullName>
    </submittedName>
</protein>
<evidence type="ECO:0000259" key="4">
    <source>
        <dbReference type="PROSITE" id="PS50887"/>
    </source>
</evidence>
<dbReference type="Proteomes" id="UP000680815">
    <property type="component" value="Unassembled WGS sequence"/>
</dbReference>
<keyword evidence="1" id="KW-0597">Phosphoprotein</keyword>
<dbReference type="Pfam" id="PF00563">
    <property type="entry name" value="EAL"/>
    <property type="match status" value="1"/>
</dbReference>
<dbReference type="RefSeq" id="WP_209352610.1">
    <property type="nucleotide sequence ID" value="NZ_JAGIYZ010000014.1"/>
</dbReference>
<dbReference type="CDD" id="cd01948">
    <property type="entry name" value="EAL"/>
    <property type="match status" value="1"/>
</dbReference>
<dbReference type="InterPro" id="IPR050706">
    <property type="entry name" value="Cyclic-di-GMP_PDE-like"/>
</dbReference>
<dbReference type="SUPFAM" id="SSF55073">
    <property type="entry name" value="Nucleotide cyclase"/>
    <property type="match status" value="1"/>
</dbReference>
<dbReference type="InterPro" id="IPR011006">
    <property type="entry name" value="CheY-like_superfamily"/>
</dbReference>
<dbReference type="Pfam" id="PF00072">
    <property type="entry name" value="Response_reg"/>
    <property type="match status" value="1"/>
</dbReference>
<dbReference type="InterPro" id="IPR035919">
    <property type="entry name" value="EAL_sf"/>
</dbReference>
<dbReference type="PANTHER" id="PTHR33121">
    <property type="entry name" value="CYCLIC DI-GMP PHOSPHODIESTERASE PDEF"/>
    <property type="match status" value="1"/>
</dbReference>
<dbReference type="InterPro" id="IPR000160">
    <property type="entry name" value="GGDEF_dom"/>
</dbReference>
<dbReference type="SMART" id="SM00267">
    <property type="entry name" value="GGDEF"/>
    <property type="match status" value="1"/>
</dbReference>
<dbReference type="Gene3D" id="3.40.50.2300">
    <property type="match status" value="1"/>
</dbReference>
<dbReference type="SMART" id="SM00052">
    <property type="entry name" value="EAL"/>
    <property type="match status" value="1"/>
</dbReference>
<evidence type="ECO:0000313" key="6">
    <source>
        <dbReference type="Proteomes" id="UP000680815"/>
    </source>
</evidence>
<evidence type="ECO:0000256" key="1">
    <source>
        <dbReference type="PROSITE-ProRule" id="PRU00169"/>
    </source>
</evidence>
<dbReference type="InterPro" id="IPR001789">
    <property type="entry name" value="Sig_transdc_resp-reg_receiver"/>
</dbReference>
<feature type="modified residue" description="4-aspartylphosphate" evidence="1">
    <location>
        <position position="67"/>
    </location>
</feature>
<feature type="domain" description="Response regulatory" evidence="2">
    <location>
        <begin position="17"/>
        <end position="134"/>
    </location>
</feature>
<dbReference type="PROSITE" id="PS50110">
    <property type="entry name" value="RESPONSE_REGULATORY"/>
    <property type="match status" value="1"/>
</dbReference>
<accession>A0ABS4AV28</accession>
<dbReference type="Pfam" id="PF00990">
    <property type="entry name" value="GGDEF"/>
    <property type="match status" value="1"/>
</dbReference>